<evidence type="ECO:0000256" key="7">
    <source>
        <dbReference type="ARBA" id="ARBA00033000"/>
    </source>
</evidence>
<dbReference type="SUPFAM" id="SSF51445">
    <property type="entry name" value="(Trans)glycosidases"/>
    <property type="match status" value="1"/>
</dbReference>
<dbReference type="Gene3D" id="3.20.20.80">
    <property type="entry name" value="Glycosidases"/>
    <property type="match status" value="1"/>
</dbReference>
<feature type="domain" description="Chitobiase/beta-hexosaminidases N-terminal" evidence="9">
    <location>
        <begin position="79"/>
        <end position="247"/>
    </location>
</feature>
<evidence type="ECO:0000256" key="2">
    <source>
        <dbReference type="ARBA" id="ARBA00006285"/>
    </source>
</evidence>
<dbReference type="SUPFAM" id="SSF81296">
    <property type="entry name" value="E set domains"/>
    <property type="match status" value="1"/>
</dbReference>
<accession>A0ABM0JKP4</accession>
<dbReference type="PRINTS" id="PR00738">
    <property type="entry name" value="GLHYDRLASE20"/>
</dbReference>
<dbReference type="CDD" id="cd02847">
    <property type="entry name" value="E_set_Chitobiase_C"/>
    <property type="match status" value="1"/>
</dbReference>
<dbReference type="InterPro" id="IPR029018">
    <property type="entry name" value="Hex-like_dom2"/>
</dbReference>
<dbReference type="Gene3D" id="2.60.40.290">
    <property type="match status" value="1"/>
</dbReference>
<dbReference type="SUPFAM" id="SSF55545">
    <property type="entry name" value="beta-N-acetylhexosaminidase-like domain"/>
    <property type="match status" value="1"/>
</dbReference>
<dbReference type="InterPro" id="IPR017853">
    <property type="entry name" value="GH"/>
</dbReference>
<dbReference type="Pfam" id="PF00728">
    <property type="entry name" value="Glyco_hydro_20"/>
    <property type="match status" value="1"/>
</dbReference>
<dbReference type="InterPro" id="IPR014756">
    <property type="entry name" value="Ig_E-set"/>
</dbReference>
<keyword evidence="8" id="KW-0812">Transmembrane</keyword>
<keyword evidence="5" id="KW-0326">Glycosidase</keyword>
<proteinExistence type="inferred from homology"/>
<evidence type="ECO:0000256" key="1">
    <source>
        <dbReference type="ARBA" id="ARBA00001231"/>
    </source>
</evidence>
<evidence type="ECO:0000259" key="9">
    <source>
        <dbReference type="SMART" id="SM01081"/>
    </source>
</evidence>
<dbReference type="InterPro" id="IPR008965">
    <property type="entry name" value="CBM2/CBM3_carb-bd_dom_sf"/>
</dbReference>
<comment type="catalytic activity">
    <reaction evidence="1">
        <text>Hydrolysis of terminal non-reducing N-acetyl-D-hexosamine residues in N-acetyl-beta-D-hexosaminides.</text>
        <dbReference type="EC" id="3.2.1.52"/>
    </reaction>
</comment>
<dbReference type="InterPro" id="IPR015883">
    <property type="entry name" value="Glyco_hydro_20_cat"/>
</dbReference>
<gene>
    <name evidence="11" type="primary">LOC101847099</name>
</gene>
<evidence type="ECO:0000256" key="5">
    <source>
        <dbReference type="ARBA" id="ARBA00023295"/>
    </source>
</evidence>
<feature type="transmembrane region" description="Helical" evidence="8">
    <location>
        <begin position="31"/>
        <end position="50"/>
    </location>
</feature>
<dbReference type="Gene3D" id="2.60.40.10">
    <property type="entry name" value="Immunoglobulins"/>
    <property type="match status" value="1"/>
</dbReference>
<dbReference type="InterPro" id="IPR004867">
    <property type="entry name" value="CHB_C_dom"/>
</dbReference>
<dbReference type="InterPro" id="IPR013783">
    <property type="entry name" value="Ig-like_fold"/>
</dbReference>
<dbReference type="Pfam" id="PF02838">
    <property type="entry name" value="Glyco_hydro_20b"/>
    <property type="match status" value="1"/>
</dbReference>
<dbReference type="EC" id="3.2.1.52" evidence="3"/>
<dbReference type="InterPro" id="IPR015882">
    <property type="entry name" value="HEX_bac_N"/>
</dbReference>
<evidence type="ECO:0000313" key="10">
    <source>
        <dbReference type="Proteomes" id="UP000694888"/>
    </source>
</evidence>
<comment type="similarity">
    <text evidence="2">Belongs to the glycosyl hydrolase 20 family.</text>
</comment>
<keyword evidence="8" id="KW-1133">Transmembrane helix</keyword>
<dbReference type="Gene3D" id="3.30.379.10">
    <property type="entry name" value="Chitobiase/beta-hexosaminidase domain 2-like"/>
    <property type="match status" value="1"/>
</dbReference>
<dbReference type="Proteomes" id="UP000694888">
    <property type="component" value="Unplaced"/>
</dbReference>
<sequence>MGVSNTLVAKAEDIFCDVTSMRTMRWNYRRVALLSALLLSVLYVLSQLSWSHRGRQTDPMGGPDQKQRLTQYDLDSIAATLKVNYKVVTNSPSPHSPPFTVAQLTLTNAGEVRLPSFGWKIMFNSVHQIFVESMISQKSIQINYGLEISHINGELYSLTPTDAFGDALMPGEARVLKLHLKCCSIVVTDSIPNWYMTVPGLQPRLIKSTTGESFSFVEDRDTPETWKRDADPNSVQFDYFDPFTAETRYKTKGVADLGSAPIPVIPTPVEVSYDNSSRLNVFKGKWKLSVDKGKELKTEALYLGEIWGLPVSSESLSGEVIEFVREPVVVRVRDKELPQAECYELKVLPGQNPKIIIKASEPAGAFYAVQSLISITDRLGNVPATLIRDGPRFRYRGLMLDVARNFHSKETVFRYLDVMAMYKMNKLHLHLTDDEGWRLEIPGLPELTQIGGRRCHDMTGKNCLMPFLGSGPFANTSGSGYYTGEDYRAILRYATSRHIEVIPEIDMPGHCTAAIVAMEARYKRLRDAGRTSDALKYRLREPKANETNHYSVQRFNNNVLNPCLQSTFTFVETVINTVYSLHSDIAPLKVFHFGGDEVQRQSMGYTPSCDKLKATLDSTERYTGWQDFFARRVAKLLQTSDLDVAGWEDSFKHRRNPLPLELYPNRRVYAYTWQNSWEGGGAQMPYLLANSGYKVVMTPGTNLYLDHPQEPDPKERGLTWATRYIDVFSIFRLVPENIYWSADVNGNGVPVGICDDREVCIPLDKPENIEGIQGTMFGEYIREEWIVDYMVLPRLLAIAERGWHAADWEYNPSTPSREKEMHEDWRRFANTLGHKELLRLDLLGYNYRVPLPGAVFVDGELRTSVEFPGLGVEVSLDLGESWTLSKPGDKPVRGRQPILIRTRSADGKRFSRIVRVPGRKS</sequence>
<dbReference type="RefSeq" id="XP_005095957.2">
    <property type="nucleotide sequence ID" value="XM_005095900.3"/>
</dbReference>
<dbReference type="InterPro" id="IPR025705">
    <property type="entry name" value="Beta_hexosaminidase_sua/sub"/>
</dbReference>
<evidence type="ECO:0000313" key="11">
    <source>
        <dbReference type="RefSeq" id="XP_005095957.2"/>
    </source>
</evidence>
<evidence type="ECO:0000256" key="6">
    <source>
        <dbReference type="ARBA" id="ARBA00030512"/>
    </source>
</evidence>
<dbReference type="GeneID" id="101847099"/>
<dbReference type="InterPro" id="IPR004866">
    <property type="entry name" value="CHB/HEX_N_dom"/>
</dbReference>
<evidence type="ECO:0000256" key="3">
    <source>
        <dbReference type="ARBA" id="ARBA00012663"/>
    </source>
</evidence>
<name>A0ABM0JKP4_APLCA</name>
<dbReference type="SMART" id="SM01081">
    <property type="entry name" value="CHB_HEX"/>
    <property type="match status" value="1"/>
</dbReference>
<evidence type="ECO:0000256" key="8">
    <source>
        <dbReference type="SAM" id="Phobius"/>
    </source>
</evidence>
<dbReference type="PANTHER" id="PTHR22600:SF57">
    <property type="entry name" value="BETA-N-ACETYLHEXOSAMINIDASE"/>
    <property type="match status" value="1"/>
</dbReference>
<evidence type="ECO:0000256" key="4">
    <source>
        <dbReference type="ARBA" id="ARBA00022801"/>
    </source>
</evidence>
<keyword evidence="4" id="KW-0378">Hydrolase</keyword>
<dbReference type="SUPFAM" id="SSF49384">
    <property type="entry name" value="Carbohydrate-binding domain"/>
    <property type="match status" value="1"/>
</dbReference>
<dbReference type="Pfam" id="PF03173">
    <property type="entry name" value="CHB_HEX"/>
    <property type="match status" value="1"/>
</dbReference>
<reference evidence="11" key="1">
    <citation type="submission" date="2025-08" db="UniProtKB">
        <authorList>
            <consortium name="RefSeq"/>
        </authorList>
    </citation>
    <scope>IDENTIFICATION</scope>
</reference>
<dbReference type="InterPro" id="IPR012291">
    <property type="entry name" value="CBM2_carb-bd_dom_sf"/>
</dbReference>
<dbReference type="PANTHER" id="PTHR22600">
    <property type="entry name" value="BETA-HEXOSAMINIDASE"/>
    <property type="match status" value="1"/>
</dbReference>
<keyword evidence="8" id="KW-0472">Membrane</keyword>
<dbReference type="Pfam" id="PF03174">
    <property type="entry name" value="CHB_HEX_C"/>
    <property type="match status" value="1"/>
</dbReference>
<keyword evidence="10" id="KW-1185">Reference proteome</keyword>
<organism evidence="10 11">
    <name type="scientific">Aplysia californica</name>
    <name type="common">California sea hare</name>
    <dbReference type="NCBI Taxonomy" id="6500"/>
    <lineage>
        <taxon>Eukaryota</taxon>
        <taxon>Metazoa</taxon>
        <taxon>Spiralia</taxon>
        <taxon>Lophotrochozoa</taxon>
        <taxon>Mollusca</taxon>
        <taxon>Gastropoda</taxon>
        <taxon>Heterobranchia</taxon>
        <taxon>Euthyneura</taxon>
        <taxon>Tectipleura</taxon>
        <taxon>Aplysiida</taxon>
        <taxon>Aplysioidea</taxon>
        <taxon>Aplysiidae</taxon>
        <taxon>Aplysia</taxon>
    </lineage>
</organism>
<protein>
    <recommendedName>
        <fullName evidence="3">beta-N-acetylhexosaminidase</fullName>
        <ecNumber evidence="3">3.2.1.52</ecNumber>
    </recommendedName>
    <alternativeName>
        <fullName evidence="6">Beta-N-acetylhexosaminidase</fullName>
    </alternativeName>
    <alternativeName>
        <fullName evidence="7">N-acetyl-beta-glucosaminidase</fullName>
    </alternativeName>
</protein>